<dbReference type="Pfam" id="PF10593">
    <property type="entry name" value="Z1"/>
    <property type="match status" value="1"/>
</dbReference>
<dbReference type="OrthoDB" id="436461at2"/>
<sequence>MNYSNYIEVIKTLISKKAKEYAVEKKLDAIFFNTLLNEIRPSILTIFDIYNYPAIDDTTLSQYYETALKEYLSVNPIIIEPSNALTKKGFRTWLTTEYLGQDFKWNYTERYLKRLAKTGRSEKVITEIEESSLSIVEKIGNPRSTESFYTRGLVVGSVQSGKTGNFNAVINRSIDLGYGLIIILSGIMEDLRSQTQLRIESDVIGEGLDLETGTNRTKGVGQIRRFGKMGDSTIEQVISITSSKSDFNNALVNADFSLNHTNILVCKKNVGVLKNLIIWLHDYIGEEKDKHNIPFLIIDDEADNASLNNEGKKGREYASKINGHIRALLSLFNKKTYLGYTATPFANVLQDRNPASEAKWIIETKLLDTDGNFKKKFLDQEDYLFPDDFIILLNPPSNYIGAKQIFETAIEEFTTDKIPLIEVVQDYIPSFPSRVMTNEDGELVGVKNYESKEAFDENGGYLDFIDYKNYRSKTRSSKSGDSFPNKLPESLKESIVCFILATAIRESRKKNMLQSALYNPHNTMLIHISRFTLWQNKTRDLVQQFVSDLEANIGTEFPENPKSVYADFERYWYTYYASIIESIQTYLPLNYEDKFLAPISFEALKKYIPDAIKNIEIKAINNVTKDKLEYPSNSPKKIIAIGGNRLSRGFTLEGLTINYFIRSTNYSDTLLQMGRWFGYRPGYLDCCKLFITQDSVDKFNSTTRAIEELEIEFRKMEAKGKTPENFILRVKKHPGTLKITRPAILKRTKEVNWSYQDQLEQTTTFHVNRQKIEDVWKSFKVNVSGKHNFTIGNGFMTAKTDANGVIDLLASENNFSPEDRVSMIRFIELCQEKGFLNNWTIAIKTTGQASSKLGKGTLSSVESGLPGDIVLTVRRGPKHIGDRAHFLASKQFRASGKSANIISGGRDLSILLTQGEIDEAITEFRRERTANYLRKHKDWSKQKAEAEAAKLNVPERVFREKMKSQEGLIIIYLFDSYYTFLQEHDAEVSEFTELVTNEHINLDIPIVGIAIGFPPIEPDPGGVYVHGDYELENDEDLEDVDNSDLAIPEDFN</sequence>
<organism evidence="2 3">
    <name type="scientific">Pedobacter steynii</name>
    <dbReference type="NCBI Taxonomy" id="430522"/>
    <lineage>
        <taxon>Bacteria</taxon>
        <taxon>Pseudomonadati</taxon>
        <taxon>Bacteroidota</taxon>
        <taxon>Sphingobacteriia</taxon>
        <taxon>Sphingobacteriales</taxon>
        <taxon>Sphingobacteriaceae</taxon>
        <taxon>Pedobacter</taxon>
    </lineage>
</organism>
<proteinExistence type="predicted"/>
<evidence type="ECO:0000313" key="2">
    <source>
        <dbReference type="EMBL" id="SDN37612.1"/>
    </source>
</evidence>
<dbReference type="InterPro" id="IPR018310">
    <property type="entry name" value="Put_endonuclease_Z1-dom"/>
</dbReference>
<accession>A0A1H0AVY8</accession>
<reference evidence="3" key="1">
    <citation type="submission" date="2016-10" db="EMBL/GenBank/DDBJ databases">
        <authorList>
            <person name="Varghese N."/>
            <person name="Submissions S."/>
        </authorList>
    </citation>
    <scope>NUCLEOTIDE SEQUENCE [LARGE SCALE GENOMIC DNA]</scope>
    <source>
        <strain evidence="3">DSM 19110</strain>
    </source>
</reference>
<keyword evidence="3" id="KW-1185">Reference proteome</keyword>
<dbReference type="RefSeq" id="WP_074610421.1">
    <property type="nucleotide sequence ID" value="NZ_FNGY01000007.1"/>
</dbReference>
<dbReference type="AlphaFoldDB" id="A0A1H0AVY8"/>
<dbReference type="EMBL" id="FNGY01000007">
    <property type="protein sequence ID" value="SDN37612.1"/>
    <property type="molecule type" value="Genomic_DNA"/>
</dbReference>
<dbReference type="Proteomes" id="UP000183200">
    <property type="component" value="Unassembled WGS sequence"/>
</dbReference>
<feature type="domain" description="Putative endonuclease Z1" evidence="1">
    <location>
        <begin position="490"/>
        <end position="735"/>
    </location>
</feature>
<evidence type="ECO:0000313" key="3">
    <source>
        <dbReference type="Proteomes" id="UP000183200"/>
    </source>
</evidence>
<protein>
    <submittedName>
        <fullName evidence="2">Z1 domain-containing protein</fullName>
    </submittedName>
</protein>
<evidence type="ECO:0000259" key="1">
    <source>
        <dbReference type="Pfam" id="PF10593"/>
    </source>
</evidence>
<name>A0A1H0AVY8_9SPHI</name>
<gene>
    <name evidence="2" type="ORF">SAMN05421820_107221</name>
</gene>